<organism evidence="6 7">
    <name type="scientific">Clostridium uliginosum</name>
    <dbReference type="NCBI Taxonomy" id="119641"/>
    <lineage>
        <taxon>Bacteria</taxon>
        <taxon>Bacillati</taxon>
        <taxon>Bacillota</taxon>
        <taxon>Clostridia</taxon>
        <taxon>Eubacteriales</taxon>
        <taxon>Clostridiaceae</taxon>
        <taxon>Clostridium</taxon>
    </lineage>
</organism>
<evidence type="ECO:0000256" key="2">
    <source>
        <dbReference type="PROSITE-ProRule" id="PRU00591"/>
    </source>
</evidence>
<dbReference type="InterPro" id="IPR018337">
    <property type="entry name" value="Cell_wall/Cho-bd_repeat"/>
</dbReference>
<sequence>MKNAFLRKTIGMVVVAATITTLAPLGVSAQWKQSTDNTWSYAEGNKNVKGWKKINDNWYYFDSTGKMKTGWLKDCGNWYYNDNSGSMKTGWVKDNGTWYYNDNSGAMKTGWINDNNTWYYMDKSGAMQTGVVKTGGKIYSLDKSGAMQTGKIKIGNKDCTFATNGEVTGNNIPNCDRDFDKTDNTITSDQPQNDQNSNGTSNTTTNNQESVSNSGTTTNSGTITTPNSDTTINSSTTIPNSGTATINSGTTPNSGTTTNTTQDINSTNGDTVSVSGLNKLPQTYAISIQSSAENKILELLNQKRVEAGLKPLTMDNTLLQVARYKSDCMIQYKYFDHTNPDGTKWFDWLKTIGYTYNATAENIAYNTYDPVELFNQWWNSPGHKANMMNASYNKIGIGVIYDKTNNKYMGTQTFSN</sequence>
<dbReference type="SUPFAM" id="SSF69360">
    <property type="entry name" value="Cell wall binding repeat"/>
    <property type="match status" value="1"/>
</dbReference>
<dbReference type="Gene3D" id="2.10.270.10">
    <property type="entry name" value="Cholin Binding"/>
    <property type="match status" value="1"/>
</dbReference>
<dbReference type="EMBL" id="FOMG01000031">
    <property type="protein sequence ID" value="SFD31269.1"/>
    <property type="molecule type" value="Genomic_DNA"/>
</dbReference>
<protein>
    <submittedName>
        <fullName evidence="6">Putative cell wall binding repeat-containing protein</fullName>
    </submittedName>
</protein>
<feature type="repeat" description="Cell wall-binding" evidence="2">
    <location>
        <begin position="88"/>
        <end position="107"/>
    </location>
</feature>
<dbReference type="InterPro" id="IPR014044">
    <property type="entry name" value="CAP_dom"/>
</dbReference>
<gene>
    <name evidence="6" type="ORF">SAMN05421842_13138</name>
</gene>
<dbReference type="Pfam" id="PF01473">
    <property type="entry name" value="Choline_bind_1"/>
    <property type="match status" value="1"/>
</dbReference>
<dbReference type="RefSeq" id="WP_090093850.1">
    <property type="nucleotide sequence ID" value="NZ_FOMG01000031.1"/>
</dbReference>
<evidence type="ECO:0000259" key="5">
    <source>
        <dbReference type="Pfam" id="PF00188"/>
    </source>
</evidence>
<keyword evidence="7" id="KW-1185">Reference proteome</keyword>
<dbReference type="Pfam" id="PF19127">
    <property type="entry name" value="Choline_bind_3"/>
    <property type="match status" value="2"/>
</dbReference>
<keyword evidence="1" id="KW-0677">Repeat</keyword>
<dbReference type="PROSITE" id="PS51170">
    <property type="entry name" value="CW"/>
    <property type="match status" value="4"/>
</dbReference>
<keyword evidence="4" id="KW-0732">Signal</keyword>
<evidence type="ECO:0000313" key="7">
    <source>
        <dbReference type="Proteomes" id="UP000199263"/>
    </source>
</evidence>
<dbReference type="AlphaFoldDB" id="A0A1I1RAG4"/>
<evidence type="ECO:0000313" key="6">
    <source>
        <dbReference type="EMBL" id="SFD31269.1"/>
    </source>
</evidence>
<reference evidence="6 7" key="1">
    <citation type="submission" date="2016-10" db="EMBL/GenBank/DDBJ databases">
        <authorList>
            <person name="de Groot N.N."/>
        </authorList>
    </citation>
    <scope>NUCLEOTIDE SEQUENCE [LARGE SCALE GENOMIC DNA]</scope>
    <source>
        <strain evidence="6 7">DSM 12992</strain>
    </source>
</reference>
<dbReference type="PANTHER" id="PTHR31157:SF1">
    <property type="entry name" value="SCP DOMAIN-CONTAINING PROTEIN"/>
    <property type="match status" value="1"/>
</dbReference>
<dbReference type="Gene3D" id="3.40.33.10">
    <property type="entry name" value="CAP"/>
    <property type="match status" value="1"/>
</dbReference>
<dbReference type="Pfam" id="PF00188">
    <property type="entry name" value="CAP"/>
    <property type="match status" value="1"/>
</dbReference>
<dbReference type="CDD" id="cd05379">
    <property type="entry name" value="CAP_bacterial"/>
    <property type="match status" value="1"/>
</dbReference>
<feature type="chain" id="PRO_5038543586" evidence="4">
    <location>
        <begin position="24"/>
        <end position="416"/>
    </location>
</feature>
<feature type="region of interest" description="Disordered" evidence="3">
    <location>
        <begin position="165"/>
        <end position="269"/>
    </location>
</feature>
<evidence type="ECO:0000256" key="4">
    <source>
        <dbReference type="SAM" id="SignalP"/>
    </source>
</evidence>
<dbReference type="OrthoDB" id="9783944at2"/>
<accession>A0A1I1RAG4</accession>
<feature type="repeat" description="Cell wall-binding" evidence="2">
    <location>
        <begin position="48"/>
        <end position="67"/>
    </location>
</feature>
<dbReference type="InterPro" id="IPR035940">
    <property type="entry name" value="CAP_sf"/>
</dbReference>
<dbReference type="SUPFAM" id="SSF55797">
    <property type="entry name" value="PR-1-like"/>
    <property type="match status" value="1"/>
</dbReference>
<feature type="compositionally biased region" description="Low complexity" evidence="3">
    <location>
        <begin position="192"/>
        <end position="268"/>
    </location>
</feature>
<feature type="repeat" description="Cell wall-binding" evidence="2">
    <location>
        <begin position="108"/>
        <end position="127"/>
    </location>
</feature>
<name>A0A1I1RAG4_9CLOT</name>
<feature type="repeat" description="Cell wall-binding" evidence="2">
    <location>
        <begin position="68"/>
        <end position="87"/>
    </location>
</feature>
<dbReference type="Proteomes" id="UP000199263">
    <property type="component" value="Unassembled WGS sequence"/>
</dbReference>
<dbReference type="PANTHER" id="PTHR31157">
    <property type="entry name" value="SCP DOMAIN-CONTAINING PROTEIN"/>
    <property type="match status" value="1"/>
</dbReference>
<feature type="signal peptide" evidence="4">
    <location>
        <begin position="1"/>
        <end position="23"/>
    </location>
</feature>
<dbReference type="Gene3D" id="2.10.270.20">
    <property type="match status" value="1"/>
</dbReference>
<evidence type="ECO:0000256" key="1">
    <source>
        <dbReference type="ARBA" id="ARBA00022737"/>
    </source>
</evidence>
<proteinExistence type="predicted"/>
<feature type="domain" description="SCP" evidence="5">
    <location>
        <begin position="297"/>
        <end position="412"/>
    </location>
</feature>
<evidence type="ECO:0000256" key="3">
    <source>
        <dbReference type="SAM" id="MobiDB-lite"/>
    </source>
</evidence>